<dbReference type="HAMAP" id="MF_01659">
    <property type="entry name" value="MenD"/>
    <property type="match status" value="1"/>
</dbReference>
<organism evidence="9 10">
    <name type="scientific">Bacteroides sedimenti</name>
    <dbReference type="NCBI Taxonomy" id="2136147"/>
    <lineage>
        <taxon>Bacteria</taxon>
        <taxon>Pseudomonadati</taxon>
        <taxon>Bacteroidota</taxon>
        <taxon>Bacteroidia</taxon>
        <taxon>Bacteroidales</taxon>
        <taxon>Bacteroidaceae</taxon>
        <taxon>Bacteroides</taxon>
    </lineage>
</organism>
<evidence type="ECO:0000256" key="3">
    <source>
        <dbReference type="ARBA" id="ARBA00022842"/>
    </source>
</evidence>
<dbReference type="PANTHER" id="PTHR42916">
    <property type="entry name" value="2-SUCCINYL-5-ENOLPYRUVYL-6-HYDROXY-3-CYCLOHEXENE-1-CARBOXYLATE SYNTHASE"/>
    <property type="match status" value="1"/>
</dbReference>
<comment type="cofactor">
    <cofactor evidence="6">
        <name>Mg(2+)</name>
        <dbReference type="ChEBI" id="CHEBI:18420"/>
    </cofactor>
    <cofactor evidence="6">
        <name>Mn(2+)</name>
        <dbReference type="ChEBI" id="CHEBI:29035"/>
    </cofactor>
</comment>
<evidence type="ECO:0000259" key="8">
    <source>
        <dbReference type="Pfam" id="PF16582"/>
    </source>
</evidence>
<comment type="similarity">
    <text evidence="6">Belongs to the TPP enzyme family. MenD subfamily.</text>
</comment>
<accession>A0ABM8IDU4</accession>
<dbReference type="Pfam" id="PF02776">
    <property type="entry name" value="TPP_enzyme_N"/>
    <property type="match status" value="1"/>
</dbReference>
<dbReference type="RefSeq" id="WP_353331218.1">
    <property type="nucleotide sequence ID" value="NZ_AP028055.1"/>
</dbReference>
<evidence type="ECO:0000256" key="5">
    <source>
        <dbReference type="ARBA" id="ARBA00023211"/>
    </source>
</evidence>
<comment type="pathway">
    <text evidence="6">Quinol/quinone metabolism; 1,4-dihydroxy-2-naphthoate biosynthesis; 1,4-dihydroxy-2-naphthoate from chorismate: step 2/7.</text>
</comment>
<feature type="domain" description="Menaquinone biosynthesis protein MenD middle" evidence="8">
    <location>
        <begin position="208"/>
        <end position="387"/>
    </location>
</feature>
<dbReference type="InterPro" id="IPR004433">
    <property type="entry name" value="MenaQ_synth_MenD"/>
</dbReference>
<dbReference type="SUPFAM" id="SSF52518">
    <property type="entry name" value="Thiamin diphosphate-binding fold (THDP-binding)"/>
    <property type="match status" value="2"/>
</dbReference>
<dbReference type="EMBL" id="AP028055">
    <property type="protein sequence ID" value="BEH00137.1"/>
    <property type="molecule type" value="Genomic_DNA"/>
</dbReference>
<keyword evidence="2 6" id="KW-0479">Metal-binding</keyword>
<evidence type="ECO:0000313" key="9">
    <source>
        <dbReference type="EMBL" id="BEH00137.1"/>
    </source>
</evidence>
<dbReference type="CDD" id="cd07037">
    <property type="entry name" value="TPP_PYR_MenD"/>
    <property type="match status" value="1"/>
</dbReference>
<reference evidence="9 10" key="1">
    <citation type="submission" date="2023-04" db="EMBL/GenBank/DDBJ databases">
        <title>Draft genome sequence of acteroides sedimenti strain YN3PY1.</title>
        <authorList>
            <person name="Yoshida N."/>
        </authorList>
    </citation>
    <scope>NUCLEOTIDE SEQUENCE [LARGE SCALE GENOMIC DNA]</scope>
    <source>
        <strain evidence="9 10">YN3PY1</strain>
    </source>
</reference>
<evidence type="ECO:0000259" key="7">
    <source>
        <dbReference type="Pfam" id="PF02776"/>
    </source>
</evidence>
<evidence type="ECO:0000256" key="2">
    <source>
        <dbReference type="ARBA" id="ARBA00022723"/>
    </source>
</evidence>
<dbReference type="Proteomes" id="UP001496674">
    <property type="component" value="Chromosome"/>
</dbReference>
<dbReference type="PANTHER" id="PTHR42916:SF1">
    <property type="entry name" value="PROTEIN PHYLLO, CHLOROPLASTIC"/>
    <property type="match status" value="1"/>
</dbReference>
<sequence length="557" mass="62528">MYSNKKNVLQLAALLREYGIDHVVVSPGSRNAPIIQTLTQHPAFRCFTVVDERSAAFFALGLIEKLQRPVAVCCTSGTALLNFGSAVAEAFYQQLPLLVISADRPAAWIGQMDGQTLPQPGIFNTMVKKSVSLPEPTTAEDEWYCNRLINEALLKLTHHGNGPVQINVPLSEPLFEFTAEELPRVRTIRYSGGYPKSLDNNDYFRRQWAQSSKRMIIIGQQLPGEKVKNTIETLAAQWDCVVLAEHLANIPSDAVIGNFDQIIYALPAERWEEFTPDLLITFGGNVVSKRIRQFMRKQRPAQHWHLSLDGSVPDLFQSLTDVIEMDHHFFSLLGTPEESQSMAFSSIWKNESEQLRNKSEEFMAAMPFSDLQVLKELFPVLPEGAALQLGNSSTVRNAQLFQLNPEIPVFCNRGTSGIDGSMSTAVGYSAIHQALTFLVIGDLSFFYDVNALWNRHIGKNLRVLLVNNGGGEIFHLLPGLNKAESLNEHVSYRHNTGAREWADAMGFEYLSVENEAELKENIVTFVSDNSERPILMETKTPMEVNAEVFRAYYHHLK</sequence>
<feature type="domain" description="Thiamine pyrophosphate enzyme N-terminal TPP-binding" evidence="7">
    <location>
        <begin position="11"/>
        <end position="111"/>
    </location>
</feature>
<comment type="cofactor">
    <cofactor evidence="6">
        <name>thiamine diphosphate</name>
        <dbReference type="ChEBI" id="CHEBI:58937"/>
    </cofactor>
    <text evidence="6">Binds 1 thiamine pyrophosphate per subunit.</text>
</comment>
<dbReference type="InterPro" id="IPR029061">
    <property type="entry name" value="THDP-binding"/>
</dbReference>
<dbReference type="NCBIfam" id="TIGR00173">
    <property type="entry name" value="menD"/>
    <property type="match status" value="1"/>
</dbReference>
<dbReference type="Pfam" id="PF16582">
    <property type="entry name" value="TPP_enzyme_M_2"/>
    <property type="match status" value="1"/>
</dbReference>
<evidence type="ECO:0000256" key="4">
    <source>
        <dbReference type="ARBA" id="ARBA00023052"/>
    </source>
</evidence>
<evidence type="ECO:0000313" key="10">
    <source>
        <dbReference type="Proteomes" id="UP001496674"/>
    </source>
</evidence>
<dbReference type="EC" id="2.2.1.9" evidence="6"/>
<gene>
    <name evidence="6 9" type="primary">menD</name>
    <name evidence="9" type="ORF">BSYN_24010</name>
</gene>
<keyword evidence="10" id="KW-1185">Reference proteome</keyword>
<keyword evidence="5 6" id="KW-0464">Manganese</keyword>
<proteinExistence type="inferred from homology"/>
<evidence type="ECO:0000256" key="6">
    <source>
        <dbReference type="HAMAP-Rule" id="MF_01659"/>
    </source>
</evidence>
<dbReference type="InterPro" id="IPR012001">
    <property type="entry name" value="Thiamin_PyroP_enz_TPP-bd_dom"/>
</dbReference>
<keyword evidence="6" id="KW-0474">Menaquinone biosynthesis</keyword>
<comment type="subunit">
    <text evidence="6">Homodimer.</text>
</comment>
<keyword evidence="3 6" id="KW-0460">Magnesium</keyword>
<comment type="pathway">
    <text evidence="6">Quinol/quinone metabolism; menaquinone biosynthesis.</text>
</comment>
<keyword evidence="4 6" id="KW-0786">Thiamine pyrophosphate</keyword>
<evidence type="ECO:0000256" key="1">
    <source>
        <dbReference type="ARBA" id="ARBA00022679"/>
    </source>
</evidence>
<dbReference type="CDD" id="cd02009">
    <property type="entry name" value="TPP_SHCHC_synthase"/>
    <property type="match status" value="1"/>
</dbReference>
<dbReference type="PIRSF" id="PIRSF004983">
    <property type="entry name" value="MenD"/>
    <property type="match status" value="1"/>
</dbReference>
<dbReference type="InterPro" id="IPR032264">
    <property type="entry name" value="MenD_middle"/>
</dbReference>
<name>A0ABM8IDU4_9BACE</name>
<comment type="catalytic activity">
    <reaction evidence="6">
        <text>isochorismate + 2-oxoglutarate + H(+) = 5-enolpyruvoyl-6-hydroxy-2-succinyl-cyclohex-3-ene-1-carboxylate + CO2</text>
        <dbReference type="Rhea" id="RHEA:25593"/>
        <dbReference type="ChEBI" id="CHEBI:15378"/>
        <dbReference type="ChEBI" id="CHEBI:16526"/>
        <dbReference type="ChEBI" id="CHEBI:16810"/>
        <dbReference type="ChEBI" id="CHEBI:29780"/>
        <dbReference type="ChEBI" id="CHEBI:58818"/>
        <dbReference type="EC" id="2.2.1.9"/>
    </reaction>
</comment>
<protein>
    <recommendedName>
        <fullName evidence="6">2-succinyl-5-enolpyruvyl-6-hydroxy-3-cyclohexene-1-carboxylate synthase</fullName>
        <shortName evidence="6">SEPHCHC synthase</shortName>
        <ecNumber evidence="6">2.2.1.9</ecNumber>
    </recommendedName>
    <alternativeName>
        <fullName evidence="6">Menaquinone biosynthesis protein MenD</fullName>
    </alternativeName>
</protein>
<dbReference type="Gene3D" id="3.40.50.1220">
    <property type="entry name" value="TPP-binding domain"/>
    <property type="match status" value="1"/>
</dbReference>
<dbReference type="Gene3D" id="3.40.50.970">
    <property type="match status" value="2"/>
</dbReference>
<comment type="function">
    <text evidence="6">Catalyzes the thiamine diphosphate-dependent decarboxylation of 2-oxoglutarate and the subsequent addition of the resulting succinic semialdehyde-thiamine pyrophosphate anion to isochorismate to yield 2-succinyl-5-enolpyruvyl-6-hydroxy-3-cyclohexene-1-carboxylate (SEPHCHC).</text>
</comment>
<keyword evidence="1 6" id="KW-0808">Transferase</keyword>